<keyword evidence="3" id="KW-1185">Reference proteome</keyword>
<proteinExistence type="predicted"/>
<dbReference type="AlphaFoldDB" id="A0A494Z0W1"/>
<dbReference type="Proteomes" id="UP000281813">
    <property type="component" value="Unassembled WGS sequence"/>
</dbReference>
<evidence type="ECO:0000313" key="2">
    <source>
        <dbReference type="EMBL" id="RKQ16018.1"/>
    </source>
</evidence>
<dbReference type="EMBL" id="RBZO01000010">
    <property type="protein sequence ID" value="RKQ16018.1"/>
    <property type="molecule type" value="Genomic_DNA"/>
</dbReference>
<reference evidence="2 3" key="1">
    <citation type="journal article" date="2015" name="Antonie Van Leeuwenhoek">
        <title>Oceanobacillus bengalensis sp. nov., a bacterium isolated from seawater of the Bay of Bengal.</title>
        <authorList>
            <person name="Yongchang O."/>
            <person name="Xiang W."/>
            <person name="Wang G."/>
        </authorList>
    </citation>
    <scope>NUCLEOTIDE SEQUENCE [LARGE SCALE GENOMIC DNA]</scope>
    <source>
        <strain evidence="2 3">MCCC 1K00260</strain>
    </source>
</reference>
<sequence>MLEKNRKQPAYMACQQHERGFTFITLLFTLSIIIIMSPFLGYLLRSVEYTSNYDETSVYQFFYFLRNEVIKSTDVTVHDEELILTQDPVIAKFNQYEDVVRRQVNGSGHEIYLRDVETITFQDSPFGVRVRVTNIQGDTYEKTIIHYP</sequence>
<dbReference type="OrthoDB" id="2361316at2"/>
<organism evidence="2 3">
    <name type="scientific">Oceanobacillus bengalensis</name>
    <dbReference type="NCBI Taxonomy" id="1435466"/>
    <lineage>
        <taxon>Bacteria</taxon>
        <taxon>Bacillati</taxon>
        <taxon>Bacillota</taxon>
        <taxon>Bacilli</taxon>
        <taxon>Bacillales</taxon>
        <taxon>Bacillaceae</taxon>
        <taxon>Oceanobacillus</taxon>
    </lineage>
</organism>
<comment type="caution">
    <text evidence="2">The sequence shown here is derived from an EMBL/GenBank/DDBJ whole genome shotgun (WGS) entry which is preliminary data.</text>
</comment>
<name>A0A494Z0W1_9BACI</name>
<dbReference type="RefSeq" id="WP_121130416.1">
    <property type="nucleotide sequence ID" value="NZ_JBHUFK010000026.1"/>
</dbReference>
<evidence type="ECO:0008006" key="4">
    <source>
        <dbReference type="Google" id="ProtNLM"/>
    </source>
</evidence>
<keyword evidence="1" id="KW-0812">Transmembrane</keyword>
<gene>
    <name evidence="2" type="ORF">D8M05_07910</name>
</gene>
<evidence type="ECO:0000256" key="1">
    <source>
        <dbReference type="SAM" id="Phobius"/>
    </source>
</evidence>
<protein>
    <recommendedName>
        <fullName evidence="4">Competence protein ComGF</fullName>
    </recommendedName>
</protein>
<feature type="transmembrane region" description="Helical" evidence="1">
    <location>
        <begin position="21"/>
        <end position="44"/>
    </location>
</feature>
<dbReference type="Pfam" id="PF15980">
    <property type="entry name" value="ComGF"/>
    <property type="match status" value="1"/>
</dbReference>
<accession>A0A494Z0W1</accession>
<dbReference type="InterPro" id="IPR016977">
    <property type="entry name" value="ComGF"/>
</dbReference>
<evidence type="ECO:0000313" key="3">
    <source>
        <dbReference type="Proteomes" id="UP000281813"/>
    </source>
</evidence>
<keyword evidence="1" id="KW-1133">Transmembrane helix</keyword>
<keyword evidence="1" id="KW-0472">Membrane</keyword>